<gene>
    <name evidence="1" type="ORF">GYA27_01280</name>
</gene>
<dbReference type="AlphaFoldDB" id="A0A7X9DKE6"/>
<name>A0A7X9DKE6_UNCKA</name>
<evidence type="ECO:0000313" key="2">
    <source>
        <dbReference type="Proteomes" id="UP000526033"/>
    </source>
</evidence>
<comment type="caution">
    <text evidence="1">The sequence shown here is derived from an EMBL/GenBank/DDBJ whole genome shotgun (WGS) entry which is preliminary data.</text>
</comment>
<protein>
    <submittedName>
        <fullName evidence="1">Uncharacterized protein</fullName>
    </submittedName>
</protein>
<sequence length="100" mass="11340">MKKYEVYESNAGQLILVVYGDNGKPEYIHSGYEYMPGQLSQDLKLLQEGADPAEDWENNMVDEVNVEDVEDLEDMNLVADNDGVYTEKMGIAAQIEFEEV</sequence>
<organism evidence="1 2">
    <name type="scientific">candidate division WWE3 bacterium</name>
    <dbReference type="NCBI Taxonomy" id="2053526"/>
    <lineage>
        <taxon>Bacteria</taxon>
        <taxon>Katanobacteria</taxon>
    </lineage>
</organism>
<proteinExistence type="predicted"/>
<reference evidence="1 2" key="1">
    <citation type="journal article" date="2020" name="Biotechnol. Biofuels">
        <title>New insights from the biogas microbiome by comprehensive genome-resolved metagenomics of nearly 1600 species originating from multiple anaerobic digesters.</title>
        <authorList>
            <person name="Campanaro S."/>
            <person name="Treu L."/>
            <person name="Rodriguez-R L.M."/>
            <person name="Kovalovszki A."/>
            <person name="Ziels R.M."/>
            <person name="Maus I."/>
            <person name="Zhu X."/>
            <person name="Kougias P.G."/>
            <person name="Basile A."/>
            <person name="Luo G."/>
            <person name="Schluter A."/>
            <person name="Konstantinidis K.T."/>
            <person name="Angelidaki I."/>
        </authorList>
    </citation>
    <scope>NUCLEOTIDE SEQUENCE [LARGE SCALE GENOMIC DNA]</scope>
    <source>
        <strain evidence="1">AS27yjCOA_165</strain>
    </source>
</reference>
<dbReference type="Proteomes" id="UP000526033">
    <property type="component" value="Unassembled WGS sequence"/>
</dbReference>
<dbReference type="EMBL" id="JAAZNL010000013">
    <property type="protein sequence ID" value="NMB69820.1"/>
    <property type="molecule type" value="Genomic_DNA"/>
</dbReference>
<evidence type="ECO:0000313" key="1">
    <source>
        <dbReference type="EMBL" id="NMB69820.1"/>
    </source>
</evidence>
<accession>A0A7X9DKE6</accession>